<protein>
    <submittedName>
        <fullName evidence="2">Uncharacterized protein</fullName>
    </submittedName>
</protein>
<dbReference type="AlphaFoldDB" id="V9IFH5"/>
<dbReference type="EMBL" id="JR043984">
    <property type="protein sequence ID" value="AEY59825.1"/>
    <property type="molecule type" value="mRNA"/>
</dbReference>
<evidence type="ECO:0000313" key="2">
    <source>
        <dbReference type="EMBL" id="AEY59825.1"/>
    </source>
</evidence>
<feature type="transmembrane region" description="Helical" evidence="1">
    <location>
        <begin position="115"/>
        <end position="134"/>
    </location>
</feature>
<keyword evidence="1" id="KW-0472">Membrane</keyword>
<gene>
    <name evidence="2" type="ORF">ACCB05191</name>
</gene>
<name>V9IFH5_APICE</name>
<organism evidence="2">
    <name type="scientific">Apis cerana</name>
    <name type="common">Indian honeybee</name>
    <dbReference type="NCBI Taxonomy" id="7461"/>
    <lineage>
        <taxon>Eukaryota</taxon>
        <taxon>Metazoa</taxon>
        <taxon>Ecdysozoa</taxon>
        <taxon>Arthropoda</taxon>
        <taxon>Hexapoda</taxon>
        <taxon>Insecta</taxon>
        <taxon>Pterygota</taxon>
        <taxon>Neoptera</taxon>
        <taxon>Endopterygota</taxon>
        <taxon>Hymenoptera</taxon>
        <taxon>Apocrita</taxon>
        <taxon>Aculeata</taxon>
        <taxon>Apoidea</taxon>
        <taxon>Anthophila</taxon>
        <taxon>Apidae</taxon>
        <taxon>Apis</taxon>
    </lineage>
</organism>
<reference evidence="2" key="1">
    <citation type="submission" date="2011-11" db="EMBL/GenBank/DDBJ databases">
        <title>Decoding the brain transcriptome of the Eastern honeybee (Apis cerana) based on pyrosequencing.</title>
        <authorList>
            <person name="Sun L."/>
            <person name="Zheng H."/>
            <person name="Wang Y."/>
            <person name="Xie X."/>
            <person name="Zhu Y."/>
            <person name="Gu W."/>
            <person name="Wang S."/>
        </authorList>
    </citation>
    <scope>NUCLEOTIDE SEQUENCE</scope>
    <source>
        <tissue evidence="2">Brain</tissue>
    </source>
</reference>
<proteinExistence type="evidence at transcript level"/>
<keyword evidence="1" id="KW-1133">Transmembrane helix</keyword>
<keyword evidence="1" id="KW-0812">Transmembrane</keyword>
<evidence type="ECO:0000256" key="1">
    <source>
        <dbReference type="SAM" id="Phobius"/>
    </source>
</evidence>
<sequence length="136" mass="16336">MSLSKILQKLKNSMQKRPLFFNSIMYGSFYTGAEFTQQTYNRMFKFSLSSTSINIEETNTFKIEKPLFIWIKNFNQMDLLNKNNTMQSYNWAQLKRYAIYGCFIAGPLLHGWYRVSLYFCSMLYIIWLFIIYDVKL</sequence>
<accession>V9IFH5</accession>